<feature type="compositionally biased region" description="Gly residues" evidence="1">
    <location>
        <begin position="1"/>
        <end position="10"/>
    </location>
</feature>
<feature type="compositionally biased region" description="Polar residues" evidence="1">
    <location>
        <begin position="303"/>
        <end position="312"/>
    </location>
</feature>
<feature type="region of interest" description="Disordered" evidence="1">
    <location>
        <begin position="1"/>
        <end position="36"/>
    </location>
</feature>
<feature type="compositionally biased region" description="Low complexity" evidence="1">
    <location>
        <begin position="270"/>
        <end position="297"/>
    </location>
</feature>
<sequence length="384" mass="41053">MACSRGGAGGEVRPEQTIGGGGGGVSVRRASSARPDTVRRISVTLPPASPGHPGLLPPLGQGWSLEPGLDDHRSTPNTPITIIGIDAVDTTGSSRVYVRESGLSRNASGGVSANSLGSCSVSTSGSGALGSHGLSLNSYVSAASLRKLGGKGSSLGSDSSRRTSGDGSSSQRTSLEDGSQRTSLEEMEGGRQHHHPRQPRQPRQLPPHPHSHPRHQQQAQEKDQQMYISKQRQVTESGSSSALSVLRSALYADSAASSKHLHLHQHQRHPPQQTQQPQQPQQQQQKQQRQQRSGGQQERQHRPLSTQEPASHQRSRSEGGGAREVPALATGELVEDDEEWTRWMEKVGVVNDGNDPGQGEAEGEDPLVRRRSMSAGDLEDEDVH</sequence>
<feature type="compositionally biased region" description="Basic residues" evidence="1">
    <location>
        <begin position="259"/>
        <end position="269"/>
    </location>
</feature>
<evidence type="ECO:0000256" key="1">
    <source>
        <dbReference type="SAM" id="MobiDB-lite"/>
    </source>
</evidence>
<dbReference type="AlphaFoldDB" id="A0A7S0T3Z8"/>
<proteinExistence type="predicted"/>
<feature type="region of interest" description="Disordered" evidence="1">
    <location>
        <begin position="149"/>
        <end position="240"/>
    </location>
</feature>
<feature type="region of interest" description="Disordered" evidence="1">
    <location>
        <begin position="105"/>
        <end position="130"/>
    </location>
</feature>
<dbReference type="EMBL" id="HBFC01037260">
    <property type="protein sequence ID" value="CAD8722943.1"/>
    <property type="molecule type" value="Transcribed_RNA"/>
</dbReference>
<accession>A0A7S0T3Z8</accession>
<reference evidence="2" key="1">
    <citation type="submission" date="2021-01" db="EMBL/GenBank/DDBJ databases">
        <authorList>
            <person name="Corre E."/>
            <person name="Pelletier E."/>
            <person name="Niang G."/>
            <person name="Scheremetjew M."/>
            <person name="Finn R."/>
            <person name="Kale V."/>
            <person name="Holt S."/>
            <person name="Cochrane G."/>
            <person name="Meng A."/>
            <person name="Brown T."/>
            <person name="Cohen L."/>
        </authorList>
    </citation>
    <scope>NUCLEOTIDE SEQUENCE</scope>
    <source>
        <strain evidence="2">SL-175</strain>
    </source>
</reference>
<protein>
    <submittedName>
        <fullName evidence="2">Uncharacterized protein</fullName>
    </submittedName>
</protein>
<gene>
    <name evidence="2" type="ORF">MANT1106_LOCUS22159</name>
</gene>
<feature type="region of interest" description="Disordered" evidence="1">
    <location>
        <begin position="256"/>
        <end position="384"/>
    </location>
</feature>
<feature type="compositionally biased region" description="Low complexity" evidence="1">
    <location>
        <begin position="115"/>
        <end position="130"/>
    </location>
</feature>
<evidence type="ECO:0000313" key="2">
    <source>
        <dbReference type="EMBL" id="CAD8722943.1"/>
    </source>
</evidence>
<name>A0A7S0T3Z8_9CHLO</name>
<feature type="compositionally biased region" description="Polar residues" evidence="1">
    <location>
        <begin position="105"/>
        <end position="114"/>
    </location>
</feature>
<feature type="compositionally biased region" description="Polar residues" evidence="1">
    <location>
        <begin position="226"/>
        <end position="236"/>
    </location>
</feature>
<organism evidence="2">
    <name type="scientific">Mantoniella antarctica</name>
    <dbReference type="NCBI Taxonomy" id="81844"/>
    <lineage>
        <taxon>Eukaryota</taxon>
        <taxon>Viridiplantae</taxon>
        <taxon>Chlorophyta</taxon>
        <taxon>Mamiellophyceae</taxon>
        <taxon>Mamiellales</taxon>
        <taxon>Mamiellaceae</taxon>
        <taxon>Mantoniella</taxon>
    </lineage>
</organism>